<dbReference type="RefSeq" id="WP_200105915.1">
    <property type="nucleotide sequence ID" value="NZ_JAEHFV010000003.1"/>
</dbReference>
<dbReference type="EMBL" id="JAEHFV010000003">
    <property type="protein sequence ID" value="MBK0369929.1"/>
    <property type="molecule type" value="Genomic_DNA"/>
</dbReference>
<dbReference type="InterPro" id="IPR042301">
    <property type="entry name" value="GH115_sf"/>
</dbReference>
<feature type="chain" id="PRO_5037979413" evidence="2">
    <location>
        <begin position="20"/>
        <end position="969"/>
    </location>
</feature>
<keyword evidence="2" id="KW-0732">Signal</keyword>
<comment type="caution">
    <text evidence="4">The sequence shown here is derived from an EMBL/GenBank/DDBJ whole genome shotgun (WGS) entry which is preliminary data.</text>
</comment>
<gene>
    <name evidence="4" type="ORF">I5M07_08755</name>
</gene>
<dbReference type="InterPro" id="IPR031924">
    <property type="entry name" value="GH115"/>
</dbReference>
<keyword evidence="1 4" id="KW-0378">Hydrolase</keyword>
<evidence type="ECO:0000256" key="2">
    <source>
        <dbReference type="SAM" id="SignalP"/>
    </source>
</evidence>
<dbReference type="InterPro" id="IPR041437">
    <property type="entry name" value="GH115_C"/>
</dbReference>
<dbReference type="Gene3D" id="2.60.120.1620">
    <property type="match status" value="1"/>
</dbReference>
<organism evidence="4 5">
    <name type="scientific">Flavobacterium agrisoli</name>
    <dbReference type="NCBI Taxonomy" id="2793066"/>
    <lineage>
        <taxon>Bacteria</taxon>
        <taxon>Pseudomonadati</taxon>
        <taxon>Bacteroidota</taxon>
        <taxon>Flavobacteriia</taxon>
        <taxon>Flavobacteriales</taxon>
        <taxon>Flavobacteriaceae</taxon>
        <taxon>Flavobacterium</taxon>
    </lineage>
</organism>
<evidence type="ECO:0000313" key="4">
    <source>
        <dbReference type="EMBL" id="MBK0369929.1"/>
    </source>
</evidence>
<dbReference type="PANTHER" id="PTHR37842">
    <property type="match status" value="1"/>
</dbReference>
<dbReference type="Proteomes" id="UP000609172">
    <property type="component" value="Unassembled WGS sequence"/>
</dbReference>
<dbReference type="Gene3D" id="3.30.379.10">
    <property type="entry name" value="Chitobiase/beta-hexosaminidase domain 2-like"/>
    <property type="match status" value="1"/>
</dbReference>
<dbReference type="PANTHER" id="PTHR37842:SF2">
    <property type="entry name" value="GYLCOSYL HYDROLASE 115 C-TERMINAL DOMAIN-CONTAINING PROTEIN"/>
    <property type="match status" value="1"/>
</dbReference>
<evidence type="ECO:0000256" key="1">
    <source>
        <dbReference type="ARBA" id="ARBA00022801"/>
    </source>
</evidence>
<dbReference type="Gene3D" id="1.20.58.2150">
    <property type="match status" value="1"/>
</dbReference>
<feature type="domain" description="Gylcosyl hydrolase 115 C-terminal" evidence="3">
    <location>
        <begin position="797"/>
        <end position="954"/>
    </location>
</feature>
<feature type="signal peptide" evidence="2">
    <location>
        <begin position="1"/>
        <end position="19"/>
    </location>
</feature>
<reference evidence="4" key="1">
    <citation type="submission" date="2020-12" db="EMBL/GenBank/DDBJ databases">
        <title>Bacterial novel species Flavobacterium sp. SE-1-e isolated from soil.</title>
        <authorList>
            <person name="Jung H.-Y."/>
        </authorList>
    </citation>
    <scope>NUCLEOTIDE SEQUENCE</scope>
    <source>
        <strain evidence="4">SE-1-e</strain>
    </source>
</reference>
<dbReference type="SUPFAM" id="SSF55545">
    <property type="entry name" value="beta-N-acetylhexosaminidase-like domain"/>
    <property type="match status" value="1"/>
</dbReference>
<dbReference type="Pfam" id="PF15979">
    <property type="entry name" value="Glyco_hydro_115"/>
    <property type="match status" value="1"/>
</dbReference>
<dbReference type="Gene3D" id="3.20.20.520">
    <property type="entry name" value="Glycosyl hydrolase family 115"/>
    <property type="match status" value="1"/>
</dbReference>
<dbReference type="Pfam" id="PF17829">
    <property type="entry name" value="GH115_C"/>
    <property type="match status" value="1"/>
</dbReference>
<dbReference type="GO" id="GO:0005975">
    <property type="term" value="P:carbohydrate metabolic process"/>
    <property type="evidence" value="ECO:0007669"/>
    <property type="project" value="UniProtKB-ARBA"/>
</dbReference>
<dbReference type="AlphaFoldDB" id="A0A934UJU8"/>
<keyword evidence="5" id="KW-1185">Reference proteome</keyword>
<protein>
    <submittedName>
        <fullName evidence="4">Glycosyl hydrolase 115 family protein</fullName>
    </submittedName>
</protein>
<sequence length="969" mass="110842">MKYLITIFSLIFLIQSNQAFNLQKKKSEEKGAFEIVSSHSKAVILYDKKGSPLDSIVANLLAEDIFKVTQYKPQVLTEVKQANGNVIVIGNIGSELIKTFVNKKSVTAAFLKQWESYVYRTVLNPNKKIKKAFVIAGTNARGTAFGVFDLSKKIGVSPWNWWSDVPVVSQKELVLSQEDFQSKPPSVKFRGIFLNDEDWGLQPWAAKTFEPETKDIGPKTYSKIFELLLRLKANTVWPAMHPSTKAFFHYPENAKMATLYEIVLGTSHAEPMLSNNVDEWNEKIMGRFNYKTNKDNVFKYWEDRVKEAKNIDGFYTIGMRGVHDSGMEGVKNNDEAIAVLNEVIQDQRGLLQKYINPDVAKVPQVFTVYKEVLDLYKNGLKVPDDITLVWTDDNYGYIRSLSNAQEQKRSGGAGVYYHISYWGRPHDYLWLSTTNPYLIQEEMMKAFNLNNKNIWILNVGDIKPAEYNTQLFMDMAFDAGKFQETKAIKEHQKQFYTEIFGDKNGQQIGDIQSEYYQLAFERKPEFMAWSQTEPTTPIFNTAYNPLVNGDEIQQRLDAYAKITQEVGGIEKQLPENLQSAFTQLVGYPVKASAAMNAKFLYRDKALVYIQQGRKSAILYKEKANEAYENIVKLTKDYNELNNGKWNGFMDMKPRKLPVFENPEINLNTVSSKEIIGVSVEDTLTTKEGIQILPTFYVKDSVSHFIDVFFPESKNASLKWKFKSLPNWIKASALSGLFFPDDNVLLEQRIQLSIDWKNWEKAGKPNAGNVMIEGDGFEKKIQLTISDSYANVPQNAIVEKNGTAVLYADSFVKNLPFGNLKWALQKGFGHSKSVMQAQPLTNQILPDDKKTAVLEYELFTETNNDKALLSLVAIPTHPLTTDGDVRVMVQWNEESIQMVNFKTEGRSKTWKENVFRNKAIQYIKVPIRRKGKQKLKIFMVDAGVLLDYMVLQTKQNTFPYKLPEETRLKN</sequence>
<accession>A0A934UJU8</accession>
<dbReference type="InterPro" id="IPR029018">
    <property type="entry name" value="Hex-like_dom2"/>
</dbReference>
<dbReference type="GO" id="GO:0016787">
    <property type="term" value="F:hydrolase activity"/>
    <property type="evidence" value="ECO:0007669"/>
    <property type="project" value="UniProtKB-KW"/>
</dbReference>
<evidence type="ECO:0000259" key="3">
    <source>
        <dbReference type="Pfam" id="PF17829"/>
    </source>
</evidence>
<evidence type="ECO:0000313" key="5">
    <source>
        <dbReference type="Proteomes" id="UP000609172"/>
    </source>
</evidence>
<name>A0A934UJU8_9FLAO</name>
<proteinExistence type="predicted"/>